<accession>A0A942WNF1</accession>
<protein>
    <submittedName>
        <fullName evidence="1">Uncharacterized protein</fullName>
    </submittedName>
</protein>
<sequence>MKNILQLKNICDKNNIKCDFCGSKDDCKNFEEIINNINYLNQKDIGIIPSNWSCEDIDVIKDFLD</sequence>
<evidence type="ECO:0000313" key="2">
    <source>
        <dbReference type="Proteomes" id="UP000778864"/>
    </source>
</evidence>
<reference evidence="1" key="1">
    <citation type="submission" date="2021-02" db="EMBL/GenBank/DDBJ databases">
        <title>Infant gut strain persistence is associated with maternal origin, phylogeny, and functional potential including surface adhesion and iron acquisition.</title>
        <authorList>
            <person name="Lou Y.C."/>
        </authorList>
    </citation>
    <scope>NUCLEOTIDE SEQUENCE</scope>
    <source>
        <strain evidence="1">L3_108_031G1_dasL3_108_031G1_concoct_20</strain>
    </source>
</reference>
<dbReference type="Proteomes" id="UP000778864">
    <property type="component" value="Unassembled WGS sequence"/>
</dbReference>
<dbReference type="AlphaFoldDB" id="A0A942WNF1"/>
<dbReference type="EMBL" id="JAGZMU010000005">
    <property type="protein sequence ID" value="MBS4893811.1"/>
    <property type="molecule type" value="Genomic_DNA"/>
</dbReference>
<comment type="caution">
    <text evidence="1">The sequence shown here is derived from an EMBL/GenBank/DDBJ whole genome shotgun (WGS) entry which is preliminary data.</text>
</comment>
<evidence type="ECO:0000313" key="1">
    <source>
        <dbReference type="EMBL" id="MBS4893811.1"/>
    </source>
</evidence>
<dbReference type="RefSeq" id="WP_278468135.1">
    <property type="nucleotide sequence ID" value="NZ_JAGZMU010000005.1"/>
</dbReference>
<name>A0A942WNF1_VEIPA</name>
<gene>
    <name evidence="1" type="ORF">KHZ90_08550</name>
</gene>
<organism evidence="1 2">
    <name type="scientific">Veillonella parvula</name>
    <name type="common">Staphylococcus parvulus</name>
    <dbReference type="NCBI Taxonomy" id="29466"/>
    <lineage>
        <taxon>Bacteria</taxon>
        <taxon>Bacillati</taxon>
        <taxon>Bacillota</taxon>
        <taxon>Negativicutes</taxon>
        <taxon>Veillonellales</taxon>
        <taxon>Veillonellaceae</taxon>
        <taxon>Veillonella</taxon>
    </lineage>
</organism>
<proteinExistence type="predicted"/>